<dbReference type="GO" id="GO:0005507">
    <property type="term" value="F:copper ion binding"/>
    <property type="evidence" value="ECO:0007669"/>
    <property type="project" value="TreeGrafter"/>
</dbReference>
<keyword evidence="4" id="KW-0808">Transferase</keyword>
<name>A0A1H9TRA8_9FIRM</name>
<evidence type="ECO:0000256" key="11">
    <source>
        <dbReference type="RuleBase" id="RU361274"/>
    </source>
</evidence>
<comment type="function">
    <text evidence="2">Purine nucleoside enzyme that catalyzes the phosphorolysis of adenosine and inosine nucleosides, yielding D-ribose 1-phosphate and the respective free bases, adenine and hypoxanthine. Also catalyzes the phosphorolysis of S-methyl-5'-thioadenosine into adenine and S-methyl-5-thio-alpha-D-ribose 1-phosphate. Also has adenosine deaminase activity.</text>
</comment>
<evidence type="ECO:0000256" key="6">
    <source>
        <dbReference type="ARBA" id="ARBA00022801"/>
    </source>
</evidence>
<evidence type="ECO:0000256" key="8">
    <source>
        <dbReference type="ARBA" id="ARBA00047989"/>
    </source>
</evidence>
<dbReference type="SUPFAM" id="SSF64438">
    <property type="entry name" value="CNF1/YfiH-like putative cysteine hydrolases"/>
    <property type="match status" value="1"/>
</dbReference>
<evidence type="ECO:0000256" key="4">
    <source>
        <dbReference type="ARBA" id="ARBA00022679"/>
    </source>
</evidence>
<dbReference type="GO" id="GO:0016787">
    <property type="term" value="F:hydrolase activity"/>
    <property type="evidence" value="ECO:0007669"/>
    <property type="project" value="UniProtKB-KW"/>
</dbReference>
<dbReference type="Proteomes" id="UP000182471">
    <property type="component" value="Unassembled WGS sequence"/>
</dbReference>
<reference evidence="13" key="1">
    <citation type="submission" date="2016-10" db="EMBL/GenBank/DDBJ databases">
        <authorList>
            <person name="Varghese N."/>
            <person name="Submissions S."/>
        </authorList>
    </citation>
    <scope>NUCLEOTIDE SEQUENCE [LARGE SCALE GENOMIC DNA]</scope>
    <source>
        <strain evidence="13">S1b</strain>
    </source>
</reference>
<keyword evidence="7" id="KW-0862">Zinc</keyword>
<dbReference type="EMBL" id="FOGW01000019">
    <property type="protein sequence ID" value="SER99840.1"/>
    <property type="molecule type" value="Genomic_DNA"/>
</dbReference>
<keyword evidence="5" id="KW-0479">Metal-binding</keyword>
<accession>A0A1H9TRA8</accession>
<comment type="catalytic activity">
    <reaction evidence="9">
        <text>adenosine + phosphate = alpha-D-ribose 1-phosphate + adenine</text>
        <dbReference type="Rhea" id="RHEA:27642"/>
        <dbReference type="ChEBI" id="CHEBI:16335"/>
        <dbReference type="ChEBI" id="CHEBI:16708"/>
        <dbReference type="ChEBI" id="CHEBI:43474"/>
        <dbReference type="ChEBI" id="CHEBI:57720"/>
        <dbReference type="EC" id="2.4.2.1"/>
    </reaction>
    <physiologicalReaction direction="left-to-right" evidence="9">
        <dbReference type="Rhea" id="RHEA:27643"/>
    </physiologicalReaction>
</comment>
<dbReference type="PANTHER" id="PTHR30616:SF2">
    <property type="entry name" value="PURINE NUCLEOSIDE PHOSPHORYLASE LACC1"/>
    <property type="match status" value="1"/>
</dbReference>
<dbReference type="PANTHER" id="PTHR30616">
    <property type="entry name" value="UNCHARACTERIZED PROTEIN YFIH"/>
    <property type="match status" value="1"/>
</dbReference>
<evidence type="ECO:0000313" key="12">
    <source>
        <dbReference type="EMBL" id="SER99840.1"/>
    </source>
</evidence>
<keyword evidence="13" id="KW-1185">Reference proteome</keyword>
<comment type="similarity">
    <text evidence="3 11">Belongs to the purine nucleoside phosphorylase YfiH/LACC1 family.</text>
</comment>
<evidence type="ECO:0000313" key="13">
    <source>
        <dbReference type="Proteomes" id="UP000182471"/>
    </source>
</evidence>
<dbReference type="Pfam" id="PF02578">
    <property type="entry name" value="Cu-oxidase_4"/>
    <property type="match status" value="1"/>
</dbReference>
<dbReference type="Gene3D" id="3.60.140.10">
    <property type="entry name" value="CNF1/YfiH-like putative cysteine hydrolases"/>
    <property type="match status" value="1"/>
</dbReference>
<comment type="catalytic activity">
    <reaction evidence="8">
        <text>adenosine + H2O + H(+) = inosine + NH4(+)</text>
        <dbReference type="Rhea" id="RHEA:24408"/>
        <dbReference type="ChEBI" id="CHEBI:15377"/>
        <dbReference type="ChEBI" id="CHEBI:15378"/>
        <dbReference type="ChEBI" id="CHEBI:16335"/>
        <dbReference type="ChEBI" id="CHEBI:17596"/>
        <dbReference type="ChEBI" id="CHEBI:28938"/>
        <dbReference type="EC" id="3.5.4.4"/>
    </reaction>
    <physiologicalReaction direction="left-to-right" evidence="8">
        <dbReference type="Rhea" id="RHEA:24409"/>
    </physiologicalReaction>
</comment>
<evidence type="ECO:0000256" key="7">
    <source>
        <dbReference type="ARBA" id="ARBA00022833"/>
    </source>
</evidence>
<comment type="catalytic activity">
    <reaction evidence="1">
        <text>inosine + phosphate = alpha-D-ribose 1-phosphate + hypoxanthine</text>
        <dbReference type="Rhea" id="RHEA:27646"/>
        <dbReference type="ChEBI" id="CHEBI:17368"/>
        <dbReference type="ChEBI" id="CHEBI:17596"/>
        <dbReference type="ChEBI" id="CHEBI:43474"/>
        <dbReference type="ChEBI" id="CHEBI:57720"/>
        <dbReference type="EC" id="2.4.2.1"/>
    </reaction>
    <physiologicalReaction direction="left-to-right" evidence="1">
        <dbReference type="Rhea" id="RHEA:27647"/>
    </physiologicalReaction>
</comment>
<dbReference type="NCBIfam" id="TIGR00726">
    <property type="entry name" value="peptidoglycan editing factor PgeF"/>
    <property type="match status" value="1"/>
</dbReference>
<evidence type="ECO:0000256" key="3">
    <source>
        <dbReference type="ARBA" id="ARBA00007353"/>
    </source>
</evidence>
<comment type="catalytic activity">
    <reaction evidence="10">
        <text>S-methyl-5'-thioadenosine + phosphate = 5-(methylsulfanyl)-alpha-D-ribose 1-phosphate + adenine</text>
        <dbReference type="Rhea" id="RHEA:11852"/>
        <dbReference type="ChEBI" id="CHEBI:16708"/>
        <dbReference type="ChEBI" id="CHEBI:17509"/>
        <dbReference type="ChEBI" id="CHEBI:43474"/>
        <dbReference type="ChEBI" id="CHEBI:58533"/>
        <dbReference type="EC" id="2.4.2.28"/>
    </reaction>
    <physiologicalReaction direction="left-to-right" evidence="10">
        <dbReference type="Rhea" id="RHEA:11853"/>
    </physiologicalReaction>
</comment>
<dbReference type="AlphaFoldDB" id="A0A1H9TRA8"/>
<dbReference type="CDD" id="cd16833">
    <property type="entry name" value="YfiH"/>
    <property type="match status" value="1"/>
</dbReference>
<dbReference type="InterPro" id="IPR011324">
    <property type="entry name" value="Cytotoxic_necrot_fac-like_cat"/>
</dbReference>
<dbReference type="OrthoDB" id="4279at2"/>
<protein>
    <recommendedName>
        <fullName evidence="11">Purine nucleoside phosphorylase</fullName>
    </recommendedName>
</protein>
<dbReference type="GO" id="GO:0017061">
    <property type="term" value="F:S-methyl-5-thioadenosine phosphorylase activity"/>
    <property type="evidence" value="ECO:0007669"/>
    <property type="project" value="UniProtKB-EC"/>
</dbReference>
<evidence type="ECO:0000256" key="9">
    <source>
        <dbReference type="ARBA" id="ARBA00048968"/>
    </source>
</evidence>
<evidence type="ECO:0000256" key="10">
    <source>
        <dbReference type="ARBA" id="ARBA00049893"/>
    </source>
</evidence>
<dbReference type="InterPro" id="IPR003730">
    <property type="entry name" value="Cu_polyphenol_OxRdtase"/>
</dbReference>
<dbReference type="RefSeq" id="WP_027422357.1">
    <property type="nucleotide sequence ID" value="NZ_FOGW01000019.1"/>
</dbReference>
<sequence>MNLNLKNDKNVLKLVNYRICEEIATKDKSLEDNFSQSTIDLPLLKFNKLEEIDFINHCFTTREGGVSKNHLSSLNLSFTRGDEREKVLENYRRLAIALECNLDDFVLSSQTHTTNVLRVTKEDAGNGITKELPYDDIDGLVTNEPGLVLSTFYADCVPLYFVDTKNKAIGLSHSGWRGTVKRMGQVTLEKMAKEFGTDPKDVICAIGPSICQQCYEVSLDVANEFIDEFKGHEDEIIIYKENDKCLLNLWRANEIVLEDAGVLKENIAITNVCTCCNSKYLYSHRASNGKRGNLGAFMYIK</sequence>
<dbReference type="InterPro" id="IPR038371">
    <property type="entry name" value="Cu_polyphenol_OxRdtase_sf"/>
</dbReference>
<evidence type="ECO:0000256" key="5">
    <source>
        <dbReference type="ARBA" id="ARBA00022723"/>
    </source>
</evidence>
<keyword evidence="6" id="KW-0378">Hydrolase</keyword>
<evidence type="ECO:0000256" key="1">
    <source>
        <dbReference type="ARBA" id="ARBA00000553"/>
    </source>
</evidence>
<evidence type="ECO:0000256" key="2">
    <source>
        <dbReference type="ARBA" id="ARBA00003215"/>
    </source>
</evidence>
<gene>
    <name evidence="12" type="ORF">SAMN02910429_01742</name>
</gene>
<proteinExistence type="inferred from homology"/>
<organism evidence="12 13">
    <name type="scientific">Lachnobacterium bovis</name>
    <dbReference type="NCBI Taxonomy" id="140626"/>
    <lineage>
        <taxon>Bacteria</taxon>
        <taxon>Bacillati</taxon>
        <taxon>Bacillota</taxon>
        <taxon>Clostridia</taxon>
        <taxon>Lachnospirales</taxon>
        <taxon>Lachnospiraceae</taxon>
        <taxon>Lachnobacterium</taxon>
    </lineage>
</organism>